<evidence type="ECO:0000313" key="3">
    <source>
        <dbReference type="RefSeq" id="XP_016458032.1"/>
    </source>
</evidence>
<dbReference type="KEGG" id="nta:107781772"/>
<accession>A0A1S3Z1K2</accession>
<dbReference type="Pfam" id="PF13966">
    <property type="entry name" value="zf-RVT"/>
    <property type="match status" value="1"/>
</dbReference>
<keyword evidence="1" id="KW-0472">Membrane</keyword>
<dbReference type="RefSeq" id="XP_016458032.1">
    <property type="nucleotide sequence ID" value="XM_016602546.1"/>
</dbReference>
<evidence type="ECO:0000256" key="1">
    <source>
        <dbReference type="SAM" id="Phobius"/>
    </source>
</evidence>
<dbReference type="PANTHER" id="PTHR33116:SF66">
    <property type="entry name" value="REVERSE TRANSCRIPTASE ZINC-BINDING DOMAIN-CONTAINING PROTEIN"/>
    <property type="match status" value="1"/>
</dbReference>
<protein>
    <recommendedName>
        <fullName evidence="2">Reverse transcriptase zinc-binding domain-containing protein</fullName>
    </recommendedName>
</protein>
<dbReference type="OrthoDB" id="1259521at2759"/>
<dbReference type="AlphaFoldDB" id="A0A1S3Z1K2"/>
<gene>
    <name evidence="3" type="primary">LOC107781772</name>
</gene>
<organism evidence="3">
    <name type="scientific">Nicotiana tabacum</name>
    <name type="common">Common tobacco</name>
    <dbReference type="NCBI Taxonomy" id="4097"/>
    <lineage>
        <taxon>Eukaryota</taxon>
        <taxon>Viridiplantae</taxon>
        <taxon>Streptophyta</taxon>
        <taxon>Embryophyta</taxon>
        <taxon>Tracheophyta</taxon>
        <taxon>Spermatophyta</taxon>
        <taxon>Magnoliopsida</taxon>
        <taxon>eudicotyledons</taxon>
        <taxon>Gunneridae</taxon>
        <taxon>Pentapetalae</taxon>
        <taxon>asterids</taxon>
        <taxon>lamiids</taxon>
        <taxon>Solanales</taxon>
        <taxon>Solanaceae</taxon>
        <taxon>Nicotianoideae</taxon>
        <taxon>Nicotianeae</taxon>
        <taxon>Nicotiana</taxon>
    </lineage>
</organism>
<feature type="domain" description="Reverse transcriptase zinc-binding" evidence="2">
    <location>
        <begin position="45"/>
        <end position="127"/>
    </location>
</feature>
<dbReference type="InterPro" id="IPR026960">
    <property type="entry name" value="RVT-Znf"/>
</dbReference>
<dbReference type="PaxDb" id="4097-A0A1S3Z1K2"/>
<keyword evidence="1" id="KW-0812">Transmembrane</keyword>
<dbReference type="PANTHER" id="PTHR33116">
    <property type="entry name" value="REVERSE TRANSCRIPTASE ZINC-BINDING DOMAIN-CONTAINING PROTEIN-RELATED-RELATED"/>
    <property type="match status" value="1"/>
</dbReference>
<keyword evidence="1" id="KW-1133">Transmembrane helix</keyword>
<feature type="transmembrane region" description="Helical" evidence="1">
    <location>
        <begin position="161"/>
        <end position="178"/>
    </location>
</feature>
<sequence>MSIPKNAVWVVRKILELRKLILDLPTMQGDLTSRLMKLQSNDGRFSIKKLYQMQFPQNQKVHWKSLILQPHIYPRHKFNLWPAVQDRLPTVERLQKIGIQVPQACVFCGLADEYFEHLFFGCYYTKNILQRLLNWLSCPRQINTCQEGVKWVTTCARKNKGFGTIVSAVFGMMVYLIWRNMNKIRFQSGSSFLDRMYRETAIHIHIRGNSYLSWQKHLEALD</sequence>
<name>A0A1S3Z1K2_TOBAC</name>
<reference evidence="3" key="1">
    <citation type="submission" date="2025-08" db="UniProtKB">
        <authorList>
            <consortium name="RefSeq"/>
        </authorList>
    </citation>
    <scope>IDENTIFICATION</scope>
</reference>
<evidence type="ECO:0000259" key="2">
    <source>
        <dbReference type="Pfam" id="PF13966"/>
    </source>
</evidence>
<proteinExistence type="predicted"/>